<evidence type="ECO:0000313" key="5">
    <source>
        <dbReference type="EMBL" id="KAK7256818.1"/>
    </source>
</evidence>
<dbReference type="AlphaFoldDB" id="A0AAN9EMX5"/>
<protein>
    <recommendedName>
        <fullName evidence="4">SHSP domain-containing protein</fullName>
    </recommendedName>
</protein>
<dbReference type="Gene3D" id="2.60.40.790">
    <property type="match status" value="1"/>
</dbReference>
<dbReference type="EMBL" id="JAYWIO010000006">
    <property type="protein sequence ID" value="KAK7256818.1"/>
    <property type="molecule type" value="Genomic_DNA"/>
</dbReference>
<dbReference type="SUPFAM" id="SSF49764">
    <property type="entry name" value="HSP20-like chaperones"/>
    <property type="match status" value="1"/>
</dbReference>
<comment type="caution">
    <text evidence="5">The sequence shown here is derived from an EMBL/GenBank/DDBJ whole genome shotgun (WGS) entry which is preliminary data.</text>
</comment>
<evidence type="ECO:0000256" key="3">
    <source>
        <dbReference type="RuleBase" id="RU003616"/>
    </source>
</evidence>
<organism evidence="5 6">
    <name type="scientific">Crotalaria pallida</name>
    <name type="common">Smooth rattlebox</name>
    <name type="synonym">Crotalaria striata</name>
    <dbReference type="NCBI Taxonomy" id="3830"/>
    <lineage>
        <taxon>Eukaryota</taxon>
        <taxon>Viridiplantae</taxon>
        <taxon>Streptophyta</taxon>
        <taxon>Embryophyta</taxon>
        <taxon>Tracheophyta</taxon>
        <taxon>Spermatophyta</taxon>
        <taxon>Magnoliopsida</taxon>
        <taxon>eudicotyledons</taxon>
        <taxon>Gunneridae</taxon>
        <taxon>Pentapetalae</taxon>
        <taxon>rosids</taxon>
        <taxon>fabids</taxon>
        <taxon>Fabales</taxon>
        <taxon>Fabaceae</taxon>
        <taxon>Papilionoideae</taxon>
        <taxon>50 kb inversion clade</taxon>
        <taxon>genistoids sensu lato</taxon>
        <taxon>core genistoids</taxon>
        <taxon>Crotalarieae</taxon>
        <taxon>Crotalaria</taxon>
    </lineage>
</organism>
<keyword evidence="1" id="KW-0346">Stress response</keyword>
<dbReference type="PANTHER" id="PTHR11527">
    <property type="entry name" value="HEAT-SHOCK PROTEIN 20 FAMILY MEMBER"/>
    <property type="match status" value="1"/>
</dbReference>
<name>A0AAN9EMX5_CROPI</name>
<dbReference type="Pfam" id="PF00011">
    <property type="entry name" value="HSP20"/>
    <property type="match status" value="1"/>
</dbReference>
<sequence>MSLVPKAFRGRHEPHGQLQSWDSFQDHGLLATRGSSTTIMAFQGEPYSPMVNGHIEWKDTPEAHVYKANLPSSLKHSDVRVEVDDGKVLCINCEKRVEKQQHRGGVHHVQFSSGLFVQRLNLPENSKVDQVKASMDNKNGVLTITVPKNRVMNRNVRNIEITHK</sequence>
<evidence type="ECO:0000256" key="1">
    <source>
        <dbReference type="ARBA" id="ARBA00023016"/>
    </source>
</evidence>
<dbReference type="Proteomes" id="UP001372338">
    <property type="component" value="Unassembled WGS sequence"/>
</dbReference>
<dbReference type="InterPro" id="IPR002068">
    <property type="entry name" value="A-crystallin/Hsp20_dom"/>
</dbReference>
<dbReference type="PROSITE" id="PS01031">
    <property type="entry name" value="SHSP"/>
    <property type="match status" value="1"/>
</dbReference>
<keyword evidence="6" id="KW-1185">Reference proteome</keyword>
<dbReference type="InterPro" id="IPR008978">
    <property type="entry name" value="HSP20-like_chaperone"/>
</dbReference>
<evidence type="ECO:0000313" key="6">
    <source>
        <dbReference type="Proteomes" id="UP001372338"/>
    </source>
</evidence>
<comment type="similarity">
    <text evidence="2 3">Belongs to the small heat shock protein (HSP20) family.</text>
</comment>
<accession>A0AAN9EMX5</accession>
<dbReference type="InterPro" id="IPR031107">
    <property type="entry name" value="Small_HSP"/>
</dbReference>
<gene>
    <name evidence="5" type="ORF">RIF29_30334</name>
</gene>
<evidence type="ECO:0000256" key="2">
    <source>
        <dbReference type="PROSITE-ProRule" id="PRU00285"/>
    </source>
</evidence>
<proteinExistence type="inferred from homology"/>
<feature type="domain" description="SHSP" evidence="4">
    <location>
        <begin position="46"/>
        <end position="164"/>
    </location>
</feature>
<evidence type="ECO:0000259" key="4">
    <source>
        <dbReference type="PROSITE" id="PS01031"/>
    </source>
</evidence>
<reference evidence="5 6" key="1">
    <citation type="submission" date="2024-01" db="EMBL/GenBank/DDBJ databases">
        <title>The genomes of 5 underutilized Papilionoideae crops provide insights into root nodulation and disease resistanc.</title>
        <authorList>
            <person name="Yuan L."/>
        </authorList>
    </citation>
    <scope>NUCLEOTIDE SEQUENCE [LARGE SCALE GENOMIC DNA]</scope>
    <source>
        <strain evidence="5">ZHUSHIDOU_FW_LH</strain>
        <tissue evidence="5">Leaf</tissue>
    </source>
</reference>